<keyword evidence="6" id="KW-1185">Reference proteome</keyword>
<accession>A0A1J7BJA1</accession>
<dbReference type="Pfam" id="PF01590">
    <property type="entry name" value="GAF"/>
    <property type="match status" value="1"/>
</dbReference>
<feature type="domain" description="GAF" evidence="3">
    <location>
        <begin position="23"/>
        <end position="139"/>
    </location>
</feature>
<dbReference type="Gene3D" id="1.10.10.10">
    <property type="entry name" value="Winged helix-like DNA-binding domain superfamily/Winged helix DNA-binding domain"/>
    <property type="match status" value="1"/>
</dbReference>
<evidence type="ECO:0000256" key="2">
    <source>
        <dbReference type="ARBA" id="ARBA00023163"/>
    </source>
</evidence>
<name>A0A1J7BJA1_9ACTN</name>
<dbReference type="InterPro" id="IPR029016">
    <property type="entry name" value="GAF-like_dom_sf"/>
</dbReference>
<dbReference type="InterPro" id="IPR005561">
    <property type="entry name" value="ANTAR"/>
</dbReference>
<evidence type="ECO:0000259" key="3">
    <source>
        <dbReference type="Pfam" id="PF01590"/>
    </source>
</evidence>
<evidence type="ECO:0000313" key="5">
    <source>
        <dbReference type="EMBL" id="OIV38759.1"/>
    </source>
</evidence>
<protein>
    <recommendedName>
        <fullName evidence="7">ANTAR domain-containing protein</fullName>
    </recommendedName>
</protein>
<dbReference type="SUPFAM" id="SSF55781">
    <property type="entry name" value="GAF domain-like"/>
    <property type="match status" value="1"/>
</dbReference>
<dbReference type="STRING" id="1428644.BIV57_03890"/>
<dbReference type="InterPro" id="IPR003018">
    <property type="entry name" value="GAF"/>
</dbReference>
<evidence type="ECO:0000313" key="6">
    <source>
        <dbReference type="Proteomes" id="UP000243342"/>
    </source>
</evidence>
<evidence type="ECO:0008006" key="7">
    <source>
        <dbReference type="Google" id="ProtNLM"/>
    </source>
</evidence>
<dbReference type="AlphaFoldDB" id="A0A1J7BJA1"/>
<dbReference type="EMBL" id="MLCF01000012">
    <property type="protein sequence ID" value="OIV38759.1"/>
    <property type="molecule type" value="Genomic_DNA"/>
</dbReference>
<dbReference type="Gene3D" id="3.30.450.40">
    <property type="match status" value="1"/>
</dbReference>
<keyword evidence="1" id="KW-0805">Transcription regulation</keyword>
<proteinExistence type="predicted"/>
<dbReference type="GO" id="GO:0003723">
    <property type="term" value="F:RNA binding"/>
    <property type="evidence" value="ECO:0007669"/>
    <property type="project" value="InterPro"/>
</dbReference>
<comment type="caution">
    <text evidence="5">The sequence shown here is derived from an EMBL/GenBank/DDBJ whole genome shotgun (WGS) entry which is preliminary data.</text>
</comment>
<organism evidence="5 6">
    <name type="scientific">Mangrovactinospora gilvigrisea</name>
    <dbReference type="NCBI Taxonomy" id="1428644"/>
    <lineage>
        <taxon>Bacteria</taxon>
        <taxon>Bacillati</taxon>
        <taxon>Actinomycetota</taxon>
        <taxon>Actinomycetes</taxon>
        <taxon>Kitasatosporales</taxon>
        <taxon>Streptomycetaceae</taxon>
        <taxon>Mangrovactinospora</taxon>
    </lineage>
</organism>
<reference evidence="5 6" key="1">
    <citation type="submission" date="2016-10" db="EMBL/GenBank/DDBJ databases">
        <title>Genome sequence of Streptomyces gilvigriseus MUSC 26.</title>
        <authorList>
            <person name="Lee L.-H."/>
            <person name="Ser H.-L."/>
        </authorList>
    </citation>
    <scope>NUCLEOTIDE SEQUENCE [LARGE SCALE GENOMIC DNA]</scope>
    <source>
        <strain evidence="5 6">MUSC 26</strain>
    </source>
</reference>
<evidence type="ECO:0000259" key="4">
    <source>
        <dbReference type="Pfam" id="PF03861"/>
    </source>
</evidence>
<dbReference type="Pfam" id="PF03861">
    <property type="entry name" value="ANTAR"/>
    <property type="match status" value="1"/>
</dbReference>
<sequence length="236" mass="24734">MDRLLTELEADRNPSEQQISQHLARAAGLLGLEGLAVSLVPPAGSIELLFYTGALTAGLEDLQYTQGQGPSMDAITAGRPVLIDDLGDRGTMRWADLLSSVEKIGVRAVFAFPMFLGAARFGVMTGHRTTPGPLGQQQLADGLALASALTGLLTAFAAGAGAAGDFFAMDRDLYHSGVHQASGMVAAQLGISPADALIRIRAHAYQSGHPLAEIATLILTRRLNLAADHPPDHHTP</sequence>
<feature type="domain" description="ANTAR" evidence="4">
    <location>
        <begin position="178"/>
        <end position="218"/>
    </location>
</feature>
<gene>
    <name evidence="5" type="ORF">BIV57_03890</name>
</gene>
<dbReference type="Proteomes" id="UP000243342">
    <property type="component" value="Unassembled WGS sequence"/>
</dbReference>
<dbReference type="InterPro" id="IPR036388">
    <property type="entry name" value="WH-like_DNA-bd_sf"/>
</dbReference>
<keyword evidence="2" id="KW-0804">Transcription</keyword>
<evidence type="ECO:0000256" key="1">
    <source>
        <dbReference type="ARBA" id="ARBA00023015"/>
    </source>
</evidence>